<evidence type="ECO:0000313" key="7">
    <source>
        <dbReference type="EMBL" id="QCK87079.1"/>
    </source>
</evidence>
<dbReference type="InterPro" id="IPR005471">
    <property type="entry name" value="Tscrpt_reg_IclR_N"/>
</dbReference>
<dbReference type="SMART" id="SM00346">
    <property type="entry name" value="HTH_ICLR"/>
    <property type="match status" value="1"/>
</dbReference>
<dbReference type="PROSITE" id="PS51078">
    <property type="entry name" value="ICLR_ED"/>
    <property type="match status" value="1"/>
</dbReference>
<dbReference type="SUPFAM" id="SSF55781">
    <property type="entry name" value="GAF domain-like"/>
    <property type="match status" value="1"/>
</dbReference>
<sequence length="293" mass="31243">MKKQPTEGRGVQSIEVGGRLLTAMVELARPAMLRDLAAMANVTSAQAHAYLVSFRKMGLVEQDAVSGRYMLGPFALQLGLSRMRSHVPLHMAARAAEDLAAETGLMVTISVWGSHGPTIIQVEESVQPIHVNLRAGTNYTVTGTATGRLFAALLPERMTKPLVDREISAAGNSRRIGTARSSRDVAADLAEIRARGYAVTEGVPVPGINAVSAPVFDHSGQVQFVITVIGPDEALAIDEASPQPAFVLAFAERLSANLGYRAETEAPDGTIPLRRNGAADLESRSPRRRSGRS</sequence>
<evidence type="ECO:0000256" key="4">
    <source>
        <dbReference type="SAM" id="MobiDB-lite"/>
    </source>
</evidence>
<dbReference type="GO" id="GO:0045892">
    <property type="term" value="P:negative regulation of DNA-templated transcription"/>
    <property type="evidence" value="ECO:0007669"/>
    <property type="project" value="TreeGrafter"/>
</dbReference>
<dbReference type="Pfam" id="PF09339">
    <property type="entry name" value="HTH_IclR"/>
    <property type="match status" value="1"/>
</dbReference>
<dbReference type="InterPro" id="IPR036388">
    <property type="entry name" value="WH-like_DNA-bd_sf"/>
</dbReference>
<dbReference type="Gene3D" id="3.30.450.40">
    <property type="match status" value="1"/>
</dbReference>
<gene>
    <name evidence="7" type="ORF">E8L99_15580</name>
</gene>
<name>A0A4D7QN87_9HYPH</name>
<keyword evidence="8" id="KW-1185">Reference proteome</keyword>
<dbReference type="Proteomes" id="UP000298588">
    <property type="component" value="Chromosome"/>
</dbReference>
<dbReference type="EMBL" id="CP039865">
    <property type="protein sequence ID" value="QCK87079.1"/>
    <property type="molecule type" value="Genomic_DNA"/>
</dbReference>
<dbReference type="PANTHER" id="PTHR30136">
    <property type="entry name" value="HELIX-TURN-HELIX TRANSCRIPTIONAL REGULATOR, ICLR FAMILY"/>
    <property type="match status" value="1"/>
</dbReference>
<dbReference type="InterPro" id="IPR050707">
    <property type="entry name" value="HTH_MetabolicPath_Reg"/>
</dbReference>
<keyword evidence="1" id="KW-0805">Transcription regulation</keyword>
<evidence type="ECO:0000256" key="2">
    <source>
        <dbReference type="ARBA" id="ARBA00023125"/>
    </source>
</evidence>
<feature type="domain" description="IclR-ED" evidence="6">
    <location>
        <begin position="74"/>
        <end position="260"/>
    </location>
</feature>
<dbReference type="GO" id="GO:0003677">
    <property type="term" value="F:DNA binding"/>
    <property type="evidence" value="ECO:0007669"/>
    <property type="project" value="UniProtKB-KW"/>
</dbReference>
<dbReference type="AlphaFoldDB" id="A0A4D7QN87"/>
<evidence type="ECO:0000259" key="6">
    <source>
        <dbReference type="PROSITE" id="PS51078"/>
    </source>
</evidence>
<feature type="region of interest" description="Disordered" evidence="4">
    <location>
        <begin position="267"/>
        <end position="293"/>
    </location>
</feature>
<dbReference type="InterPro" id="IPR014757">
    <property type="entry name" value="Tscrpt_reg_IclR_C"/>
</dbReference>
<dbReference type="SUPFAM" id="SSF46785">
    <property type="entry name" value="Winged helix' DNA-binding domain"/>
    <property type="match status" value="1"/>
</dbReference>
<dbReference type="Gene3D" id="1.10.10.10">
    <property type="entry name" value="Winged helix-like DNA-binding domain superfamily/Winged helix DNA-binding domain"/>
    <property type="match status" value="1"/>
</dbReference>
<dbReference type="RefSeq" id="WP_137100410.1">
    <property type="nucleotide sequence ID" value="NZ_CP039865.1"/>
</dbReference>
<dbReference type="Pfam" id="PF01614">
    <property type="entry name" value="IclR_C"/>
    <property type="match status" value="1"/>
</dbReference>
<reference evidence="7 8" key="1">
    <citation type="submission" date="2019-04" db="EMBL/GenBank/DDBJ databases">
        <title>Phreatobacter aquaticus sp. nov.</title>
        <authorList>
            <person name="Choi A."/>
            <person name="Baek K."/>
        </authorList>
    </citation>
    <scope>NUCLEOTIDE SEQUENCE [LARGE SCALE GENOMIC DNA]</scope>
    <source>
        <strain evidence="7 8">NMCR1094</strain>
    </source>
</reference>
<dbReference type="KEGG" id="paqt:E8L99_15580"/>
<keyword evidence="3" id="KW-0804">Transcription</keyword>
<accession>A0A4D7QN87</accession>
<dbReference type="InterPro" id="IPR036390">
    <property type="entry name" value="WH_DNA-bd_sf"/>
</dbReference>
<feature type="domain" description="HTH iclR-type" evidence="5">
    <location>
        <begin position="11"/>
        <end position="73"/>
    </location>
</feature>
<protein>
    <submittedName>
        <fullName evidence="7">IclR family transcriptional regulator</fullName>
    </submittedName>
</protein>
<dbReference type="GO" id="GO:0003700">
    <property type="term" value="F:DNA-binding transcription factor activity"/>
    <property type="evidence" value="ECO:0007669"/>
    <property type="project" value="TreeGrafter"/>
</dbReference>
<dbReference type="PANTHER" id="PTHR30136:SF8">
    <property type="entry name" value="TRANSCRIPTIONAL REGULATORY PROTEIN"/>
    <property type="match status" value="1"/>
</dbReference>
<dbReference type="OrthoDB" id="6057486at2"/>
<evidence type="ECO:0000256" key="1">
    <source>
        <dbReference type="ARBA" id="ARBA00023015"/>
    </source>
</evidence>
<keyword evidence="2" id="KW-0238">DNA-binding</keyword>
<organism evidence="7 8">
    <name type="scientific">Phreatobacter aquaticus</name>
    <dbReference type="NCBI Taxonomy" id="2570229"/>
    <lineage>
        <taxon>Bacteria</taxon>
        <taxon>Pseudomonadati</taxon>
        <taxon>Pseudomonadota</taxon>
        <taxon>Alphaproteobacteria</taxon>
        <taxon>Hyphomicrobiales</taxon>
        <taxon>Phreatobacteraceae</taxon>
        <taxon>Phreatobacter</taxon>
    </lineage>
</organism>
<evidence type="ECO:0000259" key="5">
    <source>
        <dbReference type="PROSITE" id="PS51077"/>
    </source>
</evidence>
<evidence type="ECO:0000313" key="8">
    <source>
        <dbReference type="Proteomes" id="UP000298588"/>
    </source>
</evidence>
<proteinExistence type="predicted"/>
<dbReference type="PROSITE" id="PS51077">
    <property type="entry name" value="HTH_ICLR"/>
    <property type="match status" value="1"/>
</dbReference>
<dbReference type="InterPro" id="IPR029016">
    <property type="entry name" value="GAF-like_dom_sf"/>
</dbReference>
<evidence type="ECO:0000256" key="3">
    <source>
        <dbReference type="ARBA" id="ARBA00023163"/>
    </source>
</evidence>